<dbReference type="Proteomes" id="UP000465712">
    <property type="component" value="Unassembled WGS sequence"/>
</dbReference>
<dbReference type="PROSITE" id="PS00409">
    <property type="entry name" value="PROKAR_NTER_METHYL"/>
    <property type="match status" value="1"/>
</dbReference>
<feature type="transmembrane region" description="Helical" evidence="1">
    <location>
        <begin position="12"/>
        <end position="37"/>
    </location>
</feature>
<comment type="caution">
    <text evidence="2">The sequence shown here is derived from an EMBL/GenBank/DDBJ whole genome shotgun (WGS) entry which is preliminary data.</text>
</comment>
<accession>A0A7X4WAQ6</accession>
<dbReference type="RefSeq" id="WP_161443780.1">
    <property type="nucleotide sequence ID" value="NZ_WXWW01000104.1"/>
</dbReference>
<proteinExistence type="predicted"/>
<keyword evidence="1" id="KW-0472">Membrane</keyword>
<keyword evidence="1" id="KW-1133">Transmembrane helix</keyword>
<dbReference type="AlphaFoldDB" id="A0A7X4WAQ6"/>
<organism evidence="2 3">
    <name type="scientific">Photobacterium halotolerans</name>
    <dbReference type="NCBI Taxonomy" id="265726"/>
    <lineage>
        <taxon>Bacteria</taxon>
        <taxon>Pseudomonadati</taxon>
        <taxon>Pseudomonadota</taxon>
        <taxon>Gammaproteobacteria</taxon>
        <taxon>Vibrionales</taxon>
        <taxon>Vibrionaceae</taxon>
        <taxon>Photobacterium</taxon>
    </lineage>
</organism>
<sequence length="196" mass="21220">MPGAETLSRQGGFSLVELTVATALSLMVLSLLVHLLMAGKQAALSRSLQLILAQDVQDAWRMLSGDVRRAGFQTAEPGMPLLLPGATHTIHVTAGHCLVMRYELAGRAVVKAYYRQDGELRVRSSHDTFSSPEQACQGGQALLDSRWMTVTGWQVQSDTYQAEGVPGQQLSVRLSVSSLDGSAQLDETMALRVRNP</sequence>
<dbReference type="EMBL" id="WXWW01000104">
    <property type="protein sequence ID" value="NAW64942.1"/>
    <property type="molecule type" value="Genomic_DNA"/>
</dbReference>
<gene>
    <name evidence="2" type="ORF">CAG72_06895</name>
</gene>
<name>A0A7X4WAQ6_9GAMM</name>
<evidence type="ECO:0000313" key="2">
    <source>
        <dbReference type="EMBL" id="NAW64942.1"/>
    </source>
</evidence>
<evidence type="ECO:0000313" key="3">
    <source>
        <dbReference type="Proteomes" id="UP000465712"/>
    </source>
</evidence>
<evidence type="ECO:0000256" key="1">
    <source>
        <dbReference type="SAM" id="Phobius"/>
    </source>
</evidence>
<protein>
    <recommendedName>
        <fullName evidence="4">Prepilin-type N-terminal cleavage/methylation domain-containing protein</fullName>
    </recommendedName>
</protein>
<evidence type="ECO:0008006" key="4">
    <source>
        <dbReference type="Google" id="ProtNLM"/>
    </source>
</evidence>
<dbReference type="InterPro" id="IPR012902">
    <property type="entry name" value="N_methyl_site"/>
</dbReference>
<keyword evidence="1" id="KW-0812">Transmembrane</keyword>
<reference evidence="2 3" key="1">
    <citation type="submission" date="2017-05" db="EMBL/GenBank/DDBJ databases">
        <title>High clonality and local adaptation shapes Vibrionaceae linages within an endangered oasis.</title>
        <authorList>
            <person name="Vazquez-Rosas-Landa M."/>
        </authorList>
    </citation>
    <scope>NUCLEOTIDE SEQUENCE [LARGE SCALE GENOMIC DNA]</scope>
    <source>
        <strain evidence="2 3">P46_P4S1P180</strain>
    </source>
</reference>